<organism evidence="1 2">
    <name type="scientific">Bauhinia variegata</name>
    <name type="common">Purple orchid tree</name>
    <name type="synonym">Phanera variegata</name>
    <dbReference type="NCBI Taxonomy" id="167791"/>
    <lineage>
        <taxon>Eukaryota</taxon>
        <taxon>Viridiplantae</taxon>
        <taxon>Streptophyta</taxon>
        <taxon>Embryophyta</taxon>
        <taxon>Tracheophyta</taxon>
        <taxon>Spermatophyta</taxon>
        <taxon>Magnoliopsida</taxon>
        <taxon>eudicotyledons</taxon>
        <taxon>Gunneridae</taxon>
        <taxon>Pentapetalae</taxon>
        <taxon>rosids</taxon>
        <taxon>fabids</taxon>
        <taxon>Fabales</taxon>
        <taxon>Fabaceae</taxon>
        <taxon>Cercidoideae</taxon>
        <taxon>Cercideae</taxon>
        <taxon>Bauhiniinae</taxon>
        <taxon>Bauhinia</taxon>
    </lineage>
</organism>
<accession>A0ACB9Q4F4</accession>
<name>A0ACB9Q4F4_BAUVA</name>
<evidence type="ECO:0000313" key="1">
    <source>
        <dbReference type="EMBL" id="KAI4355691.1"/>
    </source>
</evidence>
<keyword evidence="2" id="KW-1185">Reference proteome</keyword>
<gene>
    <name evidence="1" type="ORF">L6164_004439</name>
</gene>
<dbReference type="Proteomes" id="UP000828941">
    <property type="component" value="Chromosome 2"/>
</dbReference>
<comment type="caution">
    <text evidence="1">The sequence shown here is derived from an EMBL/GenBank/DDBJ whole genome shotgun (WGS) entry which is preliminary data.</text>
</comment>
<sequence length="154" mass="17620">MGSLTVTANSQPPVPVINFTLENMKPYTDAWVLACQEVKSALEDHGCFYALWDKVPVELYNSVFTLMEELFDLPLETKKQETSDKPYHSYYGETAFLPLYESLGIDDPLTIEGVKKFTKIMWPAGYDHFWYCTSISSSSFFVRRGGFAYTGLFF</sequence>
<dbReference type="EMBL" id="CM039427">
    <property type="protein sequence ID" value="KAI4355691.1"/>
    <property type="molecule type" value="Genomic_DNA"/>
</dbReference>
<reference evidence="1 2" key="1">
    <citation type="journal article" date="2022" name="DNA Res.">
        <title>Chromosomal-level genome assembly of the orchid tree Bauhinia variegata (Leguminosae; Cercidoideae) supports the allotetraploid origin hypothesis of Bauhinia.</title>
        <authorList>
            <person name="Zhong Y."/>
            <person name="Chen Y."/>
            <person name="Zheng D."/>
            <person name="Pang J."/>
            <person name="Liu Y."/>
            <person name="Luo S."/>
            <person name="Meng S."/>
            <person name="Qian L."/>
            <person name="Wei D."/>
            <person name="Dai S."/>
            <person name="Zhou R."/>
        </authorList>
    </citation>
    <scope>NUCLEOTIDE SEQUENCE [LARGE SCALE GENOMIC DNA]</scope>
    <source>
        <strain evidence="1">BV-YZ2020</strain>
    </source>
</reference>
<protein>
    <submittedName>
        <fullName evidence="1">Uncharacterized protein</fullName>
    </submittedName>
</protein>
<proteinExistence type="predicted"/>
<evidence type="ECO:0000313" key="2">
    <source>
        <dbReference type="Proteomes" id="UP000828941"/>
    </source>
</evidence>